<gene>
    <name evidence="1" type="ORF">LEMA_uP119380.1</name>
</gene>
<name>E4ZT16_LEPMJ</name>
<dbReference type="Proteomes" id="UP000002668">
    <property type="component" value="Genome"/>
</dbReference>
<reference evidence="2" key="1">
    <citation type="journal article" date="2011" name="Nat. Commun.">
        <title>Effector diversification within compartments of the Leptosphaeria maculans genome affected by Repeat-Induced Point mutations.</title>
        <authorList>
            <person name="Rouxel T."/>
            <person name="Grandaubert J."/>
            <person name="Hane J.K."/>
            <person name="Hoede C."/>
            <person name="van de Wouw A.P."/>
            <person name="Couloux A."/>
            <person name="Dominguez V."/>
            <person name="Anthouard V."/>
            <person name="Bally P."/>
            <person name="Bourras S."/>
            <person name="Cozijnsen A.J."/>
            <person name="Ciuffetti L.M."/>
            <person name="Degrave A."/>
            <person name="Dilmaghani A."/>
            <person name="Duret L."/>
            <person name="Fudal I."/>
            <person name="Goodwin S.B."/>
            <person name="Gout L."/>
            <person name="Glaser N."/>
            <person name="Linglin J."/>
            <person name="Kema G.H.J."/>
            <person name="Lapalu N."/>
            <person name="Lawrence C.B."/>
            <person name="May K."/>
            <person name="Meyer M."/>
            <person name="Ollivier B."/>
            <person name="Poulain J."/>
            <person name="Schoch C.L."/>
            <person name="Simon A."/>
            <person name="Spatafora J.W."/>
            <person name="Stachowiak A."/>
            <person name="Turgeon B.G."/>
            <person name="Tyler B.M."/>
            <person name="Vincent D."/>
            <person name="Weissenbach J."/>
            <person name="Amselem J."/>
            <person name="Quesneville H."/>
            <person name="Oliver R.P."/>
            <person name="Wincker P."/>
            <person name="Balesdent M.-H."/>
            <person name="Howlett B.J."/>
        </authorList>
    </citation>
    <scope>NUCLEOTIDE SEQUENCE [LARGE SCALE GENOMIC DNA]</scope>
    <source>
        <strain evidence="2">JN3 / isolate v23.1.3 / race Av1-4-5-6-7-8</strain>
    </source>
</reference>
<sequence length="82" mass="9484">MVNGVCAVGFAEEYCVSKVRQTHWSFPGDSDLVSCAFLPPVRLYSDANYHHSFHRALLLRIFQCSCYYEKVLFLQLDMICDQ</sequence>
<dbReference type="InParanoid" id="E4ZT16"/>
<dbReference type="HOGENOM" id="CLU_2558692_0_0_1"/>
<organism evidence="2">
    <name type="scientific">Leptosphaeria maculans (strain JN3 / isolate v23.1.3 / race Av1-4-5-6-7-8)</name>
    <name type="common">Blackleg fungus</name>
    <name type="synonym">Phoma lingam</name>
    <dbReference type="NCBI Taxonomy" id="985895"/>
    <lineage>
        <taxon>Eukaryota</taxon>
        <taxon>Fungi</taxon>
        <taxon>Dikarya</taxon>
        <taxon>Ascomycota</taxon>
        <taxon>Pezizomycotina</taxon>
        <taxon>Dothideomycetes</taxon>
        <taxon>Pleosporomycetidae</taxon>
        <taxon>Pleosporales</taxon>
        <taxon>Pleosporineae</taxon>
        <taxon>Leptosphaeriaceae</taxon>
        <taxon>Plenodomus</taxon>
        <taxon>Plenodomus lingam/Leptosphaeria maculans species complex</taxon>
    </lineage>
</organism>
<protein>
    <submittedName>
        <fullName evidence="1">Predicted protein</fullName>
    </submittedName>
</protein>
<accession>E4ZT16</accession>
<dbReference type="AlphaFoldDB" id="E4ZT16"/>
<evidence type="ECO:0000313" key="2">
    <source>
        <dbReference type="Proteomes" id="UP000002668"/>
    </source>
</evidence>
<proteinExistence type="predicted"/>
<keyword evidence="2" id="KW-1185">Reference proteome</keyword>
<dbReference type="VEuPathDB" id="FungiDB:LEMA_uP119380.1"/>
<evidence type="ECO:0000313" key="1">
    <source>
        <dbReference type="EMBL" id="CBX94447.1"/>
    </source>
</evidence>
<dbReference type="EMBL" id="FP929123">
    <property type="protein sequence ID" value="CBX94447.1"/>
    <property type="molecule type" value="Genomic_DNA"/>
</dbReference>